<feature type="transmembrane region" description="Helical" evidence="6">
    <location>
        <begin position="139"/>
        <end position="164"/>
    </location>
</feature>
<feature type="compositionally biased region" description="Pro residues" evidence="7">
    <location>
        <begin position="1124"/>
        <end position="1133"/>
    </location>
</feature>
<evidence type="ECO:0000256" key="7">
    <source>
        <dbReference type="SAM" id="MobiDB-lite"/>
    </source>
</evidence>
<comment type="caution">
    <text evidence="8">The sequence shown here is derived from an EMBL/GenBank/DDBJ whole genome shotgun (WGS) entry which is preliminary data.</text>
</comment>
<comment type="similarity">
    <text evidence="2 6">Belongs to the multi antimicrobial extrusion (MATE) (TC 2.A.66.1) family.</text>
</comment>
<dbReference type="CDD" id="cd13136">
    <property type="entry name" value="MATE_DinF_like"/>
    <property type="match status" value="1"/>
</dbReference>
<dbReference type="GO" id="GO:0016020">
    <property type="term" value="C:membrane"/>
    <property type="evidence" value="ECO:0007669"/>
    <property type="project" value="UniProtKB-SubCell"/>
</dbReference>
<evidence type="ECO:0000256" key="6">
    <source>
        <dbReference type="RuleBase" id="RU004914"/>
    </source>
</evidence>
<proteinExistence type="inferred from homology"/>
<accession>A0A2P6TKP7</accession>
<dbReference type="PANTHER" id="PTHR42893:SF46">
    <property type="entry name" value="PROTEIN DETOXIFICATION 44, CHLOROPLASTIC"/>
    <property type="match status" value="1"/>
</dbReference>
<dbReference type="InterPro" id="IPR002528">
    <property type="entry name" value="MATE_fam"/>
</dbReference>
<keyword evidence="4 6" id="KW-1133">Transmembrane helix</keyword>
<dbReference type="OrthoDB" id="2126698at2759"/>
<dbReference type="Pfam" id="PF05623">
    <property type="entry name" value="DUF789"/>
    <property type="match status" value="2"/>
</dbReference>
<feature type="region of interest" description="Disordered" evidence="7">
    <location>
        <begin position="1363"/>
        <end position="1396"/>
    </location>
</feature>
<evidence type="ECO:0000313" key="9">
    <source>
        <dbReference type="Proteomes" id="UP000239899"/>
    </source>
</evidence>
<feature type="compositionally biased region" description="Low complexity" evidence="7">
    <location>
        <begin position="1056"/>
        <end position="1074"/>
    </location>
</feature>
<feature type="region of interest" description="Disordered" evidence="7">
    <location>
        <begin position="774"/>
        <end position="821"/>
    </location>
</feature>
<feature type="compositionally biased region" description="Gly residues" evidence="7">
    <location>
        <begin position="896"/>
        <end position="907"/>
    </location>
</feature>
<keyword evidence="3 6" id="KW-0812">Transmembrane</keyword>
<feature type="transmembrane region" description="Helical" evidence="6">
    <location>
        <begin position="359"/>
        <end position="376"/>
    </location>
</feature>
<sequence length="1648" mass="170549">MAAFLAAVAAPPPLPARALGAASTSYSLAPGAPAAGPMTAAAAARMRQQPGPWDKEIFLLAIPALFSVLLDPIMGMVSTAIIGSRLGTAPLGAVGLCTIVFNFSNFIWNFLLYTTTPRIAAAAAKGDTDSASQITSQGLWLASFIGLTMSVLLYNFCPAIFAAMGAKPEVVVHAVAYMRMRCLASPAILMYYVLSGTFRGFKDTKTPLAAGIFSNILHLGLLVSFVFGAGWGVAGAGLATSLSHWTALAFLLANVLGRGYMKSTDLARPPAWREVAPMLRSGFFLSTRSLLAMGMLMWATRLIAGFGAVGLAAHEVLRQIWVFSNQFFTSMDIATQSLVASNLGKDDRRSAAAVFRRTLTLAVSAGVVICCLLLASRTSLPAVFTPDAAVIREVSSVLPLIALFMPLDAAASVMDGVLLGSQEAGWLGKTMVATSACCAVGLTLSQRFGWPITLIWFVIKFLTIGRLIGNAYRLWTEVVAPAPTEPSSPDSQPSSPGAPPSPPVHRPSPSPSQQPAVSSVEWQALLYVDGRAAGRLTQPGVTVDSEGDAAQVSLRFDTLTPARGGGEQPLQLPADELSTRSLRVQVFGRQGDSTFAAPQSFQAEGKELVAALDVQRQWQEYQRRHVAARQSAGQPTSAANFAHSSTLAVQSGDGLERLQAIFDVASRPAWLKRGERRDGRSNSGTSSSGSSPAPPVLLHASRSRSASPATAGPAAGAAAEQPAPLGEQAITEELQAAGATAAQLERLQEANRLAADLLGNTDLAAALAASSAEPSAARQRGGGGSASPPPSPLCVERSGGSSSSMRSECSGSFSTSSSLSLSPDCGFQRVAGNPSEFGLPYQFGCGRSLPPHHGAAGGGQHPMPPAAMQAHAEGAAGFVPRFGSFGSGSRRSSGSPFGGSGPGGAGGSLPLNRSSSFHRRSASSSSTGRNSYVASPIGPPGLSEAAAYQAAAAAAAGQQWHGGNGCSSLNWCAEPYLSPGQQPYSPAQQQYLAVQMGMQPGQFLPRSQSVGSRQQHWGRQLSPEAAGEPLPWQPQVSQHMRRSSGSWPAEGGPMGYPAAPMSASALAPYAQHSGNGSGQSSGRSSGGRFGMPAGGGGSYGPSSAPPSAMQSPVVDRSRQQGPPASAPPPPPLLLPVLDLQVPESAEDAPDLERFLQAATPQVAPPATGLQDLTLADVWRWYEGPSTVGCEVATMGGPRGPATSYYLPYLSAVQLFVPASSDDEVAVAGAACAGATGPAAQLLSYPNGLDSWPERMRPVVQWGEGANMKDRVPLHSRLAELAGPAHGAHPLMASRIADLHPFSWFAVAWYPLYRVPEAPLTARFLTFHTLASLWEAASEAAEAHRRQQAELAAAAAAEVQRQRAVAQEQAEAGEQEARHQPAAAVGSGRRGLPSRPSYKSMLEAGLAAPEAGLPLAQTLTPTAVCSFPGSPTCSDAGTRTTLASSRPHSVDGTSLGRSRLACSSGPASSTGGGSERGCEAGSHAASSGPGSTSCTPASPAASEVADGAERLPVPVAGLVWYATSRDEKWQETLVAAHLPPGLCPAPGTSLADGARVVGSWRGVAVLARPYPVAKGGPLGWEIQQEEMAQCAERLACGAGLLALRPLPGTARHGAQPDWDAFAGLPAGELGVSCPDWEFFMSRMERWGGA</sequence>
<dbReference type="EMBL" id="LHPG02000012">
    <property type="protein sequence ID" value="PRW44868.1"/>
    <property type="molecule type" value="Genomic_DNA"/>
</dbReference>
<dbReference type="InterPro" id="IPR008507">
    <property type="entry name" value="DUF789"/>
</dbReference>
<gene>
    <name evidence="8" type="ORF">C2E21_6171</name>
</gene>
<organism evidence="8 9">
    <name type="scientific">Chlorella sorokiniana</name>
    <name type="common">Freshwater green alga</name>
    <dbReference type="NCBI Taxonomy" id="3076"/>
    <lineage>
        <taxon>Eukaryota</taxon>
        <taxon>Viridiplantae</taxon>
        <taxon>Chlorophyta</taxon>
        <taxon>core chlorophytes</taxon>
        <taxon>Trebouxiophyceae</taxon>
        <taxon>Chlorellales</taxon>
        <taxon>Chlorellaceae</taxon>
        <taxon>Chlorella clade</taxon>
        <taxon>Chlorella</taxon>
    </lineage>
</organism>
<feature type="compositionally biased region" description="Low complexity" evidence="7">
    <location>
        <begin position="922"/>
        <end position="931"/>
    </location>
</feature>
<comment type="subcellular location">
    <subcellularLocation>
        <location evidence="1">Membrane</location>
        <topology evidence="1">Multi-pass membrane protein</topology>
    </subcellularLocation>
</comment>
<feature type="transmembrane region" description="Helical" evidence="6">
    <location>
        <begin position="57"/>
        <end position="82"/>
    </location>
</feature>
<dbReference type="Proteomes" id="UP000239899">
    <property type="component" value="Unassembled WGS sequence"/>
</dbReference>
<dbReference type="GO" id="GO:0042910">
    <property type="term" value="F:xenobiotic transmembrane transporter activity"/>
    <property type="evidence" value="ECO:0007669"/>
    <property type="project" value="InterPro"/>
</dbReference>
<feature type="region of interest" description="Disordered" evidence="7">
    <location>
        <begin position="482"/>
        <end position="515"/>
    </location>
</feature>
<evidence type="ECO:0000313" key="8">
    <source>
        <dbReference type="EMBL" id="PRW44868.1"/>
    </source>
</evidence>
<feature type="compositionally biased region" description="Low complexity" evidence="7">
    <location>
        <begin position="703"/>
        <end position="722"/>
    </location>
</feature>
<evidence type="ECO:0000256" key="4">
    <source>
        <dbReference type="ARBA" id="ARBA00022989"/>
    </source>
</evidence>
<dbReference type="InterPro" id="IPR044644">
    <property type="entry name" value="DinF-like"/>
</dbReference>
<evidence type="ECO:0000256" key="3">
    <source>
        <dbReference type="ARBA" id="ARBA00022692"/>
    </source>
</evidence>
<feature type="region of interest" description="Disordered" evidence="7">
    <location>
        <begin position="1002"/>
        <end position="1135"/>
    </location>
</feature>
<evidence type="ECO:0000256" key="2">
    <source>
        <dbReference type="ARBA" id="ARBA00010199"/>
    </source>
</evidence>
<feature type="compositionally biased region" description="Low complexity" evidence="7">
    <location>
        <begin position="798"/>
        <end position="821"/>
    </location>
</feature>
<dbReference type="GO" id="GO:0015297">
    <property type="term" value="F:antiporter activity"/>
    <property type="evidence" value="ECO:0007669"/>
    <property type="project" value="InterPro"/>
</dbReference>
<evidence type="ECO:0000256" key="1">
    <source>
        <dbReference type="ARBA" id="ARBA00004141"/>
    </source>
</evidence>
<feature type="transmembrane region" description="Helical" evidence="6">
    <location>
        <begin position="170"/>
        <end position="194"/>
    </location>
</feature>
<feature type="compositionally biased region" description="Low complexity" evidence="7">
    <location>
        <begin position="879"/>
        <end position="895"/>
    </location>
</feature>
<dbReference type="STRING" id="3076.A0A2P6TKP7"/>
<name>A0A2P6TKP7_CHLSO</name>
<feature type="compositionally biased region" description="Low complexity" evidence="7">
    <location>
        <begin position="1100"/>
        <end position="1112"/>
    </location>
</feature>
<dbReference type="NCBIfam" id="TIGR00797">
    <property type="entry name" value="matE"/>
    <property type="match status" value="1"/>
</dbReference>
<feature type="compositionally biased region" description="Gly residues" evidence="7">
    <location>
        <begin position="1075"/>
        <end position="1099"/>
    </location>
</feature>
<feature type="transmembrane region" description="Helical" evidence="6">
    <location>
        <begin position="206"/>
        <end position="227"/>
    </location>
</feature>
<feature type="compositionally biased region" description="Low complexity" evidence="7">
    <location>
        <begin position="1479"/>
        <end position="1501"/>
    </location>
</feature>
<keyword evidence="9" id="KW-1185">Reference proteome</keyword>
<feature type="region of interest" description="Disordered" evidence="7">
    <location>
        <begin position="1433"/>
        <end position="1504"/>
    </location>
</feature>
<comment type="caution">
    <text evidence="6">Lacks conserved residue(s) required for the propagation of feature annotation.</text>
</comment>
<reference evidence="8 9" key="1">
    <citation type="journal article" date="2018" name="Plant J.">
        <title>Genome sequences of Chlorella sorokiniana UTEX 1602 and Micractinium conductrix SAG 241.80: implications to maltose excretion by a green alga.</title>
        <authorList>
            <person name="Arriola M.B."/>
            <person name="Velmurugan N."/>
            <person name="Zhang Y."/>
            <person name="Plunkett M.H."/>
            <person name="Hondzo H."/>
            <person name="Barney B.M."/>
        </authorList>
    </citation>
    <scope>NUCLEOTIDE SEQUENCE [LARGE SCALE GENOMIC DNA]</scope>
    <source>
        <strain evidence="9">UTEX 1602</strain>
    </source>
</reference>
<evidence type="ECO:0000256" key="5">
    <source>
        <dbReference type="ARBA" id="ARBA00023136"/>
    </source>
</evidence>
<feature type="region of interest" description="Disordered" evidence="7">
    <location>
        <begin position="852"/>
        <end position="871"/>
    </location>
</feature>
<dbReference type="Pfam" id="PF01554">
    <property type="entry name" value="MatE"/>
    <property type="match status" value="2"/>
</dbReference>
<feature type="region of interest" description="Disordered" evidence="7">
    <location>
        <begin position="879"/>
        <end position="936"/>
    </location>
</feature>
<feature type="compositionally biased region" description="Polar residues" evidence="7">
    <location>
        <begin position="1433"/>
        <end position="1455"/>
    </location>
</feature>
<feature type="transmembrane region" description="Helical" evidence="6">
    <location>
        <begin position="290"/>
        <end position="314"/>
    </location>
</feature>
<feature type="transmembrane region" description="Helical" evidence="6">
    <location>
        <begin position="88"/>
        <end position="108"/>
    </location>
</feature>
<feature type="compositionally biased region" description="Low complexity" evidence="7">
    <location>
        <begin position="681"/>
        <end position="691"/>
    </location>
</feature>
<feature type="region of interest" description="Disordered" evidence="7">
    <location>
        <begin position="673"/>
        <end position="722"/>
    </location>
</feature>
<protein>
    <recommendedName>
        <fullName evidence="6">Protein DETOXIFICATION</fullName>
    </recommendedName>
    <alternativeName>
        <fullName evidence="6">Multidrug and toxic compound extrusion protein</fullName>
    </alternativeName>
</protein>
<feature type="compositionally biased region" description="Polar residues" evidence="7">
    <location>
        <begin position="1005"/>
        <end position="1017"/>
    </location>
</feature>
<dbReference type="PANTHER" id="PTHR42893">
    <property type="entry name" value="PROTEIN DETOXIFICATION 44, CHLOROPLASTIC-RELATED"/>
    <property type="match status" value="1"/>
</dbReference>
<feature type="compositionally biased region" description="Polar residues" evidence="7">
    <location>
        <begin position="1034"/>
        <end position="1046"/>
    </location>
</feature>
<keyword evidence="5 6" id="KW-0472">Membrane</keyword>
<feature type="compositionally biased region" description="Pro residues" evidence="7">
    <location>
        <begin position="496"/>
        <end position="512"/>
    </location>
</feature>